<evidence type="ECO:0000256" key="5">
    <source>
        <dbReference type="ARBA" id="ARBA00023134"/>
    </source>
</evidence>
<dbReference type="PANTHER" id="PTHR42698:SF1">
    <property type="entry name" value="GTPASE ERA, MITOCHONDRIAL"/>
    <property type="match status" value="1"/>
</dbReference>
<feature type="domain" description="KH type-2" evidence="9">
    <location>
        <begin position="230"/>
        <end position="306"/>
    </location>
</feature>
<dbReference type="InterPro" id="IPR027417">
    <property type="entry name" value="P-loop_NTPase"/>
</dbReference>
<evidence type="ECO:0000256" key="8">
    <source>
        <dbReference type="RuleBase" id="RU003761"/>
    </source>
</evidence>
<dbReference type="InterPro" id="IPR009019">
    <property type="entry name" value="KH_sf_prok-type"/>
</dbReference>
<dbReference type="Proteomes" id="UP000006851">
    <property type="component" value="Chromosome"/>
</dbReference>
<feature type="domain" description="Era-type G" evidence="10">
    <location>
        <begin position="32"/>
        <end position="199"/>
    </location>
</feature>
<proteinExistence type="inferred from homology"/>
<comment type="subcellular location">
    <subcellularLocation>
        <location evidence="6">Cytoplasm</location>
    </subcellularLocation>
    <subcellularLocation>
        <location evidence="6">Cell membrane</location>
        <topology evidence="6">Peripheral membrane protein</topology>
    </subcellularLocation>
</comment>
<feature type="region of interest" description="G5" evidence="7">
    <location>
        <begin position="178"/>
        <end position="180"/>
    </location>
</feature>
<feature type="region of interest" description="G2" evidence="7">
    <location>
        <begin position="66"/>
        <end position="70"/>
    </location>
</feature>
<dbReference type="NCBIfam" id="NF000908">
    <property type="entry name" value="PRK00089.1"/>
    <property type="match status" value="1"/>
</dbReference>
<dbReference type="STRING" id="700015.Corgl_0835"/>
<evidence type="ECO:0000256" key="6">
    <source>
        <dbReference type="HAMAP-Rule" id="MF_00367"/>
    </source>
</evidence>
<evidence type="ECO:0000256" key="7">
    <source>
        <dbReference type="PROSITE-ProRule" id="PRU01050"/>
    </source>
</evidence>
<dbReference type="GO" id="GO:0005829">
    <property type="term" value="C:cytosol"/>
    <property type="evidence" value="ECO:0007669"/>
    <property type="project" value="TreeGrafter"/>
</dbReference>
<keyword evidence="6" id="KW-1003">Cell membrane</keyword>
<dbReference type="SMART" id="SM00382">
    <property type="entry name" value="AAA"/>
    <property type="match status" value="1"/>
</dbReference>
<dbReference type="Gene3D" id="3.30.300.20">
    <property type="match status" value="1"/>
</dbReference>
<dbReference type="PANTHER" id="PTHR42698">
    <property type="entry name" value="GTPASE ERA"/>
    <property type="match status" value="1"/>
</dbReference>
<comment type="similarity">
    <text evidence="1 6 7 8">Belongs to the TRAFAC class TrmE-Era-EngA-EngB-Septin-like GTPase superfamily. Era GTPase family.</text>
</comment>
<dbReference type="Pfam" id="PF07650">
    <property type="entry name" value="KH_2"/>
    <property type="match status" value="1"/>
</dbReference>
<dbReference type="GO" id="GO:0003924">
    <property type="term" value="F:GTPase activity"/>
    <property type="evidence" value="ECO:0007669"/>
    <property type="project" value="UniProtKB-UniRule"/>
</dbReference>
<keyword evidence="6" id="KW-0472">Membrane</keyword>
<dbReference type="GO" id="GO:0005886">
    <property type="term" value="C:plasma membrane"/>
    <property type="evidence" value="ECO:0007669"/>
    <property type="project" value="UniProtKB-SubCell"/>
</dbReference>
<dbReference type="GO" id="GO:0070181">
    <property type="term" value="F:small ribosomal subunit rRNA binding"/>
    <property type="evidence" value="ECO:0007669"/>
    <property type="project" value="UniProtKB-UniRule"/>
</dbReference>
<feature type="region of interest" description="G3" evidence="7">
    <location>
        <begin position="87"/>
        <end position="90"/>
    </location>
</feature>
<evidence type="ECO:0000256" key="4">
    <source>
        <dbReference type="ARBA" id="ARBA00022884"/>
    </source>
</evidence>
<keyword evidence="4 6" id="KW-0694">RNA-binding</keyword>
<dbReference type="SUPFAM" id="SSF54814">
    <property type="entry name" value="Prokaryotic type KH domain (KH-domain type II)"/>
    <property type="match status" value="1"/>
</dbReference>
<dbReference type="KEGG" id="cgo:Corgl_0835"/>
<dbReference type="AlphaFoldDB" id="F2N7Q6"/>
<evidence type="ECO:0000256" key="2">
    <source>
        <dbReference type="ARBA" id="ARBA00020484"/>
    </source>
</evidence>
<dbReference type="GO" id="GO:0000028">
    <property type="term" value="P:ribosomal small subunit assembly"/>
    <property type="evidence" value="ECO:0007669"/>
    <property type="project" value="TreeGrafter"/>
</dbReference>
<evidence type="ECO:0000256" key="1">
    <source>
        <dbReference type="ARBA" id="ARBA00007921"/>
    </source>
</evidence>
<dbReference type="RefSeq" id="WP_013708691.1">
    <property type="nucleotide sequence ID" value="NC_015389.1"/>
</dbReference>
<dbReference type="NCBIfam" id="TIGR00436">
    <property type="entry name" value="era"/>
    <property type="match status" value="1"/>
</dbReference>
<accession>F2N7Q6</accession>
<dbReference type="InterPro" id="IPR005225">
    <property type="entry name" value="Small_GTP-bd"/>
</dbReference>
<feature type="binding site" evidence="6">
    <location>
        <begin position="87"/>
        <end position="91"/>
    </location>
    <ligand>
        <name>GTP</name>
        <dbReference type="ChEBI" id="CHEBI:37565"/>
    </ligand>
</feature>
<dbReference type="HAMAP" id="MF_00367">
    <property type="entry name" value="GTPase_Era"/>
    <property type="match status" value="1"/>
</dbReference>
<keyword evidence="6" id="KW-0690">Ribosome biogenesis</keyword>
<dbReference type="PROSITE" id="PS50823">
    <property type="entry name" value="KH_TYPE_2"/>
    <property type="match status" value="1"/>
</dbReference>
<keyword evidence="12" id="KW-1185">Reference proteome</keyword>
<dbReference type="PROSITE" id="PS51713">
    <property type="entry name" value="G_ERA"/>
    <property type="match status" value="1"/>
</dbReference>
<evidence type="ECO:0000256" key="3">
    <source>
        <dbReference type="ARBA" id="ARBA00022741"/>
    </source>
</evidence>
<reference evidence="12" key="1">
    <citation type="journal article" date="2013" name="Stand. Genomic Sci.">
        <title>Complete genome sequence of Coriobacterium glomerans type strain (PW2(T)) from the midgut of Pyrrhocoris apterus L. (red soldier bug).</title>
        <authorList>
            <person name="Stackebrandt E."/>
            <person name="Zeytun A."/>
            <person name="Lapidus A."/>
            <person name="Nolan M."/>
            <person name="Lucas S."/>
            <person name="Hammon N."/>
            <person name="Deshpande S."/>
            <person name="Cheng J.F."/>
            <person name="Tapia R."/>
            <person name="Goodwin L.A."/>
            <person name="Pitluck S."/>
            <person name="Liolios K."/>
            <person name="Pagani I."/>
            <person name="Ivanova N."/>
            <person name="Mavromatis K."/>
            <person name="Mikhailova N."/>
            <person name="Huntemann M."/>
            <person name="Pati A."/>
            <person name="Chen A."/>
            <person name="Palaniappan K."/>
            <person name="Chang Y.J."/>
            <person name="Land M."/>
            <person name="Hauser L."/>
            <person name="Rohde M."/>
            <person name="Pukall R."/>
            <person name="Goker M."/>
            <person name="Detter J.C."/>
            <person name="Woyke T."/>
            <person name="Bristow J."/>
            <person name="Eisen J.A."/>
            <person name="Markowitz V."/>
            <person name="Hugenholtz P."/>
            <person name="Kyrpides N.C."/>
            <person name="Klenk H.P."/>
        </authorList>
    </citation>
    <scope>NUCLEOTIDE SEQUENCE</scope>
    <source>
        <strain evidence="12">ATCC 49209 / DSM 20642 / JCM 10262 / PW2</strain>
    </source>
</reference>
<keyword evidence="5 6" id="KW-0342">GTP-binding</keyword>
<feature type="binding site" evidence="6">
    <location>
        <begin position="40"/>
        <end position="47"/>
    </location>
    <ligand>
        <name>GTP</name>
        <dbReference type="ChEBI" id="CHEBI:37565"/>
    </ligand>
</feature>
<dbReference type="HOGENOM" id="CLU_038009_1_0_11"/>
<dbReference type="GO" id="GO:0005525">
    <property type="term" value="F:GTP binding"/>
    <property type="evidence" value="ECO:0007669"/>
    <property type="project" value="UniProtKB-UniRule"/>
</dbReference>
<dbReference type="InterPro" id="IPR030388">
    <property type="entry name" value="G_ERA_dom"/>
</dbReference>
<evidence type="ECO:0000259" key="10">
    <source>
        <dbReference type="PROSITE" id="PS51713"/>
    </source>
</evidence>
<dbReference type="SUPFAM" id="SSF52540">
    <property type="entry name" value="P-loop containing nucleoside triphosphate hydrolases"/>
    <property type="match status" value="1"/>
</dbReference>
<dbReference type="PRINTS" id="PR00326">
    <property type="entry name" value="GTP1OBG"/>
</dbReference>
<evidence type="ECO:0000313" key="11">
    <source>
        <dbReference type="EMBL" id="AEB06948.1"/>
    </source>
</evidence>
<dbReference type="CDD" id="cd04163">
    <property type="entry name" value="Era"/>
    <property type="match status" value="1"/>
</dbReference>
<comment type="subunit">
    <text evidence="6">Monomer.</text>
</comment>
<dbReference type="InterPro" id="IPR015946">
    <property type="entry name" value="KH_dom-like_a/b"/>
</dbReference>
<organism evidence="11 12">
    <name type="scientific">Coriobacterium glomerans (strain ATCC 49209 / DSM 20642 / JCM 10262 / PW2)</name>
    <dbReference type="NCBI Taxonomy" id="700015"/>
    <lineage>
        <taxon>Bacteria</taxon>
        <taxon>Bacillati</taxon>
        <taxon>Actinomycetota</taxon>
        <taxon>Coriobacteriia</taxon>
        <taxon>Coriobacteriales</taxon>
        <taxon>Coriobacteriaceae</taxon>
        <taxon>Coriobacterium</taxon>
    </lineage>
</organism>
<gene>
    <name evidence="6" type="primary">era</name>
    <name evidence="11" type="ordered locus">Corgl_0835</name>
</gene>
<evidence type="ECO:0000259" key="9">
    <source>
        <dbReference type="PROSITE" id="PS50823"/>
    </source>
</evidence>
<protein>
    <recommendedName>
        <fullName evidence="2 6">GTPase Era</fullName>
    </recommendedName>
</protein>
<comment type="function">
    <text evidence="6">An essential GTPase that binds both GDP and GTP, with rapid nucleotide exchange. Plays a role in 16S rRNA processing and 30S ribosomal subunit biogenesis and possibly also in cell cycle regulation and energy metabolism.</text>
</comment>
<dbReference type="Gene3D" id="3.40.50.300">
    <property type="entry name" value="P-loop containing nucleotide triphosphate hydrolases"/>
    <property type="match status" value="1"/>
</dbReference>
<sequence>MREDIRDAVERRHDWNRSEQIATADDGVEEFHSGFVALVGRPNAGKSTLLNAIFGKKIAITSNVVQTTRRRLRAVVNRPGCQIVFVDTPGLHKPQDSLGRELNKGALAELVDVDVVALTVDATKPVGSGDRWVAERVARTSAVRVLVITKADLATPEMVASQIAAVAALCDFDETIAVSATEGFNVEALIEIVSSHLPVGPHWFPDDAGADATDEQIVAEFVREKALRRTREEIPHAVGVACDSLALDGSLVRAHATILVERDSQKGILIGSGGEMIKRIGTDARRDLERLFDRKVFLALDVRVQPDWRDDGRVIRRLGYGAEA</sequence>
<name>F2N7Q6_CORGP</name>
<dbReference type="CDD" id="cd22534">
    <property type="entry name" value="KH-II_Era"/>
    <property type="match status" value="1"/>
</dbReference>
<dbReference type="eggNOG" id="COG1159">
    <property type="taxonomic scope" value="Bacteria"/>
</dbReference>
<dbReference type="InterPro" id="IPR006073">
    <property type="entry name" value="GTP-bd"/>
</dbReference>
<keyword evidence="6" id="KW-0963">Cytoplasm</keyword>
<dbReference type="InterPro" id="IPR004044">
    <property type="entry name" value="KH_dom_type_2"/>
</dbReference>
<evidence type="ECO:0000313" key="12">
    <source>
        <dbReference type="Proteomes" id="UP000006851"/>
    </source>
</evidence>
<dbReference type="Pfam" id="PF01926">
    <property type="entry name" value="MMR_HSR1"/>
    <property type="match status" value="1"/>
</dbReference>
<feature type="binding site" evidence="6">
    <location>
        <begin position="149"/>
        <end position="152"/>
    </location>
    <ligand>
        <name>GTP</name>
        <dbReference type="ChEBI" id="CHEBI:37565"/>
    </ligand>
</feature>
<dbReference type="GO" id="GO:0043024">
    <property type="term" value="F:ribosomal small subunit binding"/>
    <property type="evidence" value="ECO:0007669"/>
    <property type="project" value="TreeGrafter"/>
</dbReference>
<dbReference type="EMBL" id="CP002628">
    <property type="protein sequence ID" value="AEB06948.1"/>
    <property type="molecule type" value="Genomic_DNA"/>
</dbReference>
<feature type="region of interest" description="G4" evidence="7">
    <location>
        <begin position="149"/>
        <end position="152"/>
    </location>
</feature>
<dbReference type="InterPro" id="IPR005662">
    <property type="entry name" value="GTPase_Era-like"/>
</dbReference>
<dbReference type="NCBIfam" id="TIGR00231">
    <property type="entry name" value="small_GTP"/>
    <property type="match status" value="1"/>
</dbReference>
<feature type="region of interest" description="G1" evidence="7">
    <location>
        <begin position="40"/>
        <end position="47"/>
    </location>
</feature>
<dbReference type="InterPro" id="IPR003593">
    <property type="entry name" value="AAA+_ATPase"/>
</dbReference>
<keyword evidence="6" id="KW-0699">rRNA-binding</keyword>
<keyword evidence="3 6" id="KW-0547">Nucleotide-binding</keyword>